<comment type="pathway">
    <text evidence="4">Lipid metabolism.</text>
</comment>
<evidence type="ECO:0000256" key="12">
    <source>
        <dbReference type="ARBA" id="ARBA00022695"/>
    </source>
</evidence>
<keyword evidence="14" id="KW-0443">Lipid metabolism</keyword>
<evidence type="ECO:0000256" key="16">
    <source>
        <dbReference type="ARBA" id="ARBA00023209"/>
    </source>
</evidence>
<evidence type="ECO:0000256" key="18">
    <source>
        <dbReference type="RuleBase" id="RU003938"/>
    </source>
</evidence>
<evidence type="ECO:0000256" key="19">
    <source>
        <dbReference type="SAM" id="Phobius"/>
    </source>
</evidence>
<sequence length="271" mass="29548">MHTTRVITSIIGVIALIAIIGQGNLLVFWLVVSCATVVGLLEFYTIVQARKLPVYRLPGVLLGWLLSLNFLLVSTFENKLLTNFTITLLVLALLLYALLTKRSLADSIPALASTLLGIFYVSWLFSHLILLYDFKYGREFIFYLLLVVWSGDTGAYYCGKAFGKHRLAPVISPKKTIEGSIGGTVASLAASCIAKWTFLPLLGYKDCVFLGLGLAIIAQLGDLCESMIKRGADVKDSGTILPGHGGILDRVDGVLCAAPVLYYYSLVFLVM</sequence>
<keyword evidence="8" id="KW-1003">Cell membrane</keyword>
<feature type="transmembrane region" description="Helical" evidence="19">
    <location>
        <begin position="140"/>
        <end position="159"/>
    </location>
</feature>
<feature type="transmembrane region" description="Helical" evidence="19">
    <location>
        <begin position="80"/>
        <end position="99"/>
    </location>
</feature>
<evidence type="ECO:0000256" key="10">
    <source>
        <dbReference type="ARBA" id="ARBA00022679"/>
    </source>
</evidence>
<evidence type="ECO:0000313" key="21">
    <source>
        <dbReference type="Proteomes" id="UP000230821"/>
    </source>
</evidence>
<dbReference type="Pfam" id="PF01148">
    <property type="entry name" value="CTP_transf_1"/>
    <property type="match status" value="1"/>
</dbReference>
<evidence type="ECO:0000256" key="6">
    <source>
        <dbReference type="ARBA" id="ARBA00012487"/>
    </source>
</evidence>
<keyword evidence="15 19" id="KW-0472">Membrane</keyword>
<comment type="pathway">
    <text evidence="3 18">Phospholipid metabolism; CDP-diacylglycerol biosynthesis; CDP-diacylglycerol from sn-glycerol 3-phosphate: step 3/3.</text>
</comment>
<dbReference type="GO" id="GO:0016024">
    <property type="term" value="P:CDP-diacylglycerol biosynthetic process"/>
    <property type="evidence" value="ECO:0007669"/>
    <property type="project" value="UniProtKB-UniPathway"/>
</dbReference>
<keyword evidence="16" id="KW-0594">Phospholipid biosynthesis</keyword>
<dbReference type="PROSITE" id="PS01315">
    <property type="entry name" value="CDS"/>
    <property type="match status" value="1"/>
</dbReference>
<comment type="caution">
    <text evidence="20">The sequence shown here is derived from an EMBL/GenBank/DDBJ whole genome shotgun (WGS) entry which is preliminary data.</text>
</comment>
<evidence type="ECO:0000256" key="8">
    <source>
        <dbReference type="ARBA" id="ARBA00022475"/>
    </source>
</evidence>
<keyword evidence="9" id="KW-0444">Lipid biosynthesis</keyword>
<evidence type="ECO:0000256" key="2">
    <source>
        <dbReference type="ARBA" id="ARBA00004651"/>
    </source>
</evidence>
<keyword evidence="12 18" id="KW-0548">Nucleotidyltransferase</keyword>
<dbReference type="EC" id="2.7.7.41" evidence="6 18"/>
<comment type="subcellular location">
    <subcellularLocation>
        <location evidence="2">Cell membrane</location>
        <topology evidence="2">Multi-pass membrane protein</topology>
    </subcellularLocation>
</comment>
<feature type="transmembrane region" description="Helical" evidence="19">
    <location>
        <begin position="54"/>
        <end position="74"/>
    </location>
</feature>
<organism evidence="20 21">
    <name type="scientific">candidate division KSB3 bacterium</name>
    <dbReference type="NCBI Taxonomy" id="2044937"/>
    <lineage>
        <taxon>Bacteria</taxon>
        <taxon>candidate division KSB3</taxon>
    </lineage>
</organism>
<comment type="similarity">
    <text evidence="5 18">Belongs to the CDS family.</text>
</comment>
<reference evidence="20 21" key="1">
    <citation type="submission" date="2017-10" db="EMBL/GenBank/DDBJ databases">
        <title>Novel microbial diversity and functional potential in the marine mammal oral microbiome.</title>
        <authorList>
            <person name="Dudek N.K."/>
            <person name="Sun C.L."/>
            <person name="Burstein D."/>
            <person name="Kantor R.S."/>
            <person name="Aliaga Goltsman D.S."/>
            <person name="Bik E.M."/>
            <person name="Thomas B.C."/>
            <person name="Banfield J.F."/>
            <person name="Relman D.A."/>
        </authorList>
    </citation>
    <scope>NUCLEOTIDE SEQUENCE [LARGE SCALE GENOMIC DNA]</scope>
    <source>
        <strain evidence="20">DOLJORAL78_47_16</strain>
    </source>
</reference>
<keyword evidence="13 19" id="KW-1133">Transmembrane helix</keyword>
<evidence type="ECO:0000256" key="11">
    <source>
        <dbReference type="ARBA" id="ARBA00022692"/>
    </source>
</evidence>
<feature type="transmembrane region" description="Helical" evidence="19">
    <location>
        <begin position="180"/>
        <end position="202"/>
    </location>
</feature>
<evidence type="ECO:0000313" key="20">
    <source>
        <dbReference type="EMBL" id="PIE31474.1"/>
    </source>
</evidence>
<evidence type="ECO:0000256" key="1">
    <source>
        <dbReference type="ARBA" id="ARBA00001698"/>
    </source>
</evidence>
<dbReference type="PROSITE" id="PS51257">
    <property type="entry name" value="PROKAR_LIPOPROTEIN"/>
    <property type="match status" value="1"/>
</dbReference>
<evidence type="ECO:0000256" key="9">
    <source>
        <dbReference type="ARBA" id="ARBA00022516"/>
    </source>
</evidence>
<name>A0A2G6K753_9BACT</name>
<dbReference type="GO" id="GO:0004605">
    <property type="term" value="F:phosphatidate cytidylyltransferase activity"/>
    <property type="evidence" value="ECO:0007669"/>
    <property type="project" value="UniProtKB-EC"/>
</dbReference>
<feature type="transmembrane region" description="Helical" evidence="19">
    <location>
        <begin position="27"/>
        <end position="47"/>
    </location>
</feature>
<protein>
    <recommendedName>
        <fullName evidence="7 18">Phosphatidate cytidylyltransferase</fullName>
        <ecNumber evidence="6 18">2.7.7.41</ecNumber>
    </recommendedName>
</protein>
<dbReference type="EMBL" id="PDSK01000145">
    <property type="protein sequence ID" value="PIE31474.1"/>
    <property type="molecule type" value="Genomic_DNA"/>
</dbReference>
<dbReference type="UniPathway" id="UPA00557">
    <property type="reaction ID" value="UER00614"/>
</dbReference>
<evidence type="ECO:0000256" key="14">
    <source>
        <dbReference type="ARBA" id="ARBA00023098"/>
    </source>
</evidence>
<dbReference type="GO" id="GO:0005886">
    <property type="term" value="C:plasma membrane"/>
    <property type="evidence" value="ECO:0007669"/>
    <property type="project" value="UniProtKB-SubCell"/>
</dbReference>
<comment type="catalytic activity">
    <reaction evidence="1 18">
        <text>a 1,2-diacyl-sn-glycero-3-phosphate + CTP + H(+) = a CDP-1,2-diacyl-sn-glycerol + diphosphate</text>
        <dbReference type="Rhea" id="RHEA:16229"/>
        <dbReference type="ChEBI" id="CHEBI:15378"/>
        <dbReference type="ChEBI" id="CHEBI:33019"/>
        <dbReference type="ChEBI" id="CHEBI:37563"/>
        <dbReference type="ChEBI" id="CHEBI:58332"/>
        <dbReference type="ChEBI" id="CHEBI:58608"/>
        <dbReference type="EC" id="2.7.7.41"/>
    </reaction>
</comment>
<dbReference type="AlphaFoldDB" id="A0A2G6K753"/>
<evidence type="ECO:0000256" key="3">
    <source>
        <dbReference type="ARBA" id="ARBA00005119"/>
    </source>
</evidence>
<dbReference type="Proteomes" id="UP000230821">
    <property type="component" value="Unassembled WGS sequence"/>
</dbReference>
<keyword evidence="11 18" id="KW-0812">Transmembrane</keyword>
<evidence type="ECO:0000256" key="7">
    <source>
        <dbReference type="ARBA" id="ARBA00019373"/>
    </source>
</evidence>
<gene>
    <name evidence="20" type="ORF">CSA56_18285</name>
</gene>
<evidence type="ECO:0000256" key="13">
    <source>
        <dbReference type="ARBA" id="ARBA00022989"/>
    </source>
</evidence>
<dbReference type="InterPro" id="IPR000374">
    <property type="entry name" value="PC_trans"/>
</dbReference>
<keyword evidence="10 18" id="KW-0808">Transferase</keyword>
<keyword evidence="17" id="KW-1208">Phospholipid metabolism</keyword>
<proteinExistence type="inferred from homology"/>
<accession>A0A2G6K753</accession>
<dbReference type="PANTHER" id="PTHR46382">
    <property type="entry name" value="PHOSPHATIDATE CYTIDYLYLTRANSFERASE"/>
    <property type="match status" value="1"/>
</dbReference>
<dbReference type="PANTHER" id="PTHR46382:SF1">
    <property type="entry name" value="PHOSPHATIDATE CYTIDYLYLTRANSFERASE"/>
    <property type="match status" value="1"/>
</dbReference>
<evidence type="ECO:0000256" key="5">
    <source>
        <dbReference type="ARBA" id="ARBA00010185"/>
    </source>
</evidence>
<feature type="transmembrane region" description="Helical" evidence="19">
    <location>
        <begin position="5"/>
        <end position="21"/>
    </location>
</feature>
<evidence type="ECO:0000256" key="17">
    <source>
        <dbReference type="ARBA" id="ARBA00023264"/>
    </source>
</evidence>
<evidence type="ECO:0000256" key="4">
    <source>
        <dbReference type="ARBA" id="ARBA00005189"/>
    </source>
</evidence>
<evidence type="ECO:0000256" key="15">
    <source>
        <dbReference type="ARBA" id="ARBA00023136"/>
    </source>
</evidence>
<feature type="transmembrane region" description="Helical" evidence="19">
    <location>
        <begin position="111"/>
        <end position="134"/>
    </location>
</feature>